<evidence type="ECO:0000256" key="10">
    <source>
        <dbReference type="ARBA" id="ARBA00022741"/>
    </source>
</evidence>
<organism evidence="20 21">
    <name type="scientific">Actinokineospora auranticolor</name>
    <dbReference type="NCBI Taxonomy" id="155976"/>
    <lineage>
        <taxon>Bacteria</taxon>
        <taxon>Bacillati</taxon>
        <taxon>Actinomycetota</taxon>
        <taxon>Actinomycetes</taxon>
        <taxon>Pseudonocardiales</taxon>
        <taxon>Pseudonocardiaceae</taxon>
        <taxon>Actinokineospora</taxon>
    </lineage>
</organism>
<dbReference type="Proteomes" id="UP000239203">
    <property type="component" value="Unassembled WGS sequence"/>
</dbReference>
<keyword evidence="12 16" id="KW-0067">ATP-binding</keyword>
<evidence type="ECO:0000256" key="13">
    <source>
        <dbReference type="ARBA" id="ARBA00022915"/>
    </source>
</evidence>
<comment type="pathway">
    <text evidence="4 18">Amino-acid biosynthesis; L-threonine biosynthesis; L-threonine from L-aspartate: step 1/5.</text>
</comment>
<evidence type="ECO:0000256" key="12">
    <source>
        <dbReference type="ARBA" id="ARBA00022840"/>
    </source>
</evidence>
<feature type="binding site" evidence="16">
    <location>
        <position position="180"/>
    </location>
    <ligand>
        <name>ATP</name>
        <dbReference type="ChEBI" id="CHEBI:30616"/>
    </ligand>
</feature>
<dbReference type="PANTHER" id="PTHR21499">
    <property type="entry name" value="ASPARTATE KINASE"/>
    <property type="match status" value="1"/>
</dbReference>
<dbReference type="InterPro" id="IPR001048">
    <property type="entry name" value="Asp/Glu/Uridylate_kinase"/>
</dbReference>
<feature type="binding site" evidence="16">
    <location>
        <position position="47"/>
    </location>
    <ligand>
        <name>substrate</name>
    </ligand>
</feature>
<dbReference type="Pfam" id="PF00696">
    <property type="entry name" value="AA_kinase"/>
    <property type="match status" value="1"/>
</dbReference>
<dbReference type="CDD" id="cd04913">
    <property type="entry name" value="ACT_AKii-LysC-BS-like_1"/>
    <property type="match status" value="1"/>
</dbReference>
<dbReference type="OrthoDB" id="9799110at2"/>
<dbReference type="UniPathway" id="UPA00034">
    <property type="reaction ID" value="UER00015"/>
</dbReference>
<dbReference type="UniPathway" id="UPA00051">
    <property type="reaction ID" value="UER00462"/>
</dbReference>
<evidence type="ECO:0000256" key="3">
    <source>
        <dbReference type="ARBA" id="ARBA00004986"/>
    </source>
</evidence>
<keyword evidence="9 17" id="KW-0808">Transferase</keyword>
<evidence type="ECO:0000259" key="19">
    <source>
        <dbReference type="PROSITE" id="PS51671"/>
    </source>
</evidence>
<evidence type="ECO:0000256" key="16">
    <source>
        <dbReference type="PIRSR" id="PIRSR000726-1"/>
    </source>
</evidence>
<dbReference type="Gene3D" id="3.40.1160.10">
    <property type="entry name" value="Acetylglutamate kinase-like"/>
    <property type="match status" value="1"/>
</dbReference>
<feature type="binding site" evidence="16">
    <location>
        <begin position="174"/>
        <end position="175"/>
    </location>
    <ligand>
        <name>ATP</name>
        <dbReference type="ChEBI" id="CHEBI:30616"/>
    </ligand>
</feature>
<dbReference type="GO" id="GO:0009088">
    <property type="term" value="P:threonine biosynthetic process"/>
    <property type="evidence" value="ECO:0007669"/>
    <property type="project" value="UniProtKB-UniPathway"/>
</dbReference>
<feature type="binding site" evidence="16">
    <location>
        <begin position="7"/>
        <end position="10"/>
    </location>
    <ligand>
        <name>ATP</name>
        <dbReference type="ChEBI" id="CHEBI:30616"/>
    </ligand>
</feature>
<dbReference type="GO" id="GO:0019877">
    <property type="term" value="P:diaminopimelate biosynthetic process"/>
    <property type="evidence" value="ECO:0007669"/>
    <property type="project" value="UniProtKB-KW"/>
</dbReference>
<evidence type="ECO:0000256" key="14">
    <source>
        <dbReference type="ARBA" id="ARBA00023154"/>
    </source>
</evidence>
<dbReference type="FunFam" id="3.40.1160.10:FF:000002">
    <property type="entry name" value="Aspartokinase"/>
    <property type="match status" value="1"/>
</dbReference>
<evidence type="ECO:0000313" key="21">
    <source>
        <dbReference type="Proteomes" id="UP000239203"/>
    </source>
</evidence>
<comment type="caution">
    <text evidence="20">The sequence shown here is derived from an EMBL/GenBank/DDBJ whole genome shotgun (WGS) entry which is preliminary data.</text>
</comment>
<protein>
    <recommendedName>
        <fullName evidence="7 17">Aspartokinase</fullName>
        <ecNumber evidence="6 17">2.7.2.4</ecNumber>
    </recommendedName>
</protein>
<dbReference type="CDD" id="cd04923">
    <property type="entry name" value="ACT_AK-LysC-DapG-like_2"/>
    <property type="match status" value="1"/>
</dbReference>
<evidence type="ECO:0000256" key="8">
    <source>
        <dbReference type="ARBA" id="ARBA00022605"/>
    </source>
</evidence>
<comment type="similarity">
    <text evidence="5 17">Belongs to the aspartokinase family.</text>
</comment>
<dbReference type="Pfam" id="PF22468">
    <property type="entry name" value="ACT_9"/>
    <property type="match status" value="2"/>
</dbReference>
<feature type="binding site" evidence="16">
    <location>
        <position position="74"/>
    </location>
    <ligand>
        <name>substrate</name>
    </ligand>
</feature>
<keyword evidence="11 17" id="KW-0418">Kinase</keyword>
<evidence type="ECO:0000256" key="18">
    <source>
        <dbReference type="RuleBase" id="RU004249"/>
    </source>
</evidence>
<evidence type="ECO:0000256" key="15">
    <source>
        <dbReference type="ARBA" id="ARBA00047872"/>
    </source>
</evidence>
<dbReference type="GO" id="GO:0005829">
    <property type="term" value="C:cytosol"/>
    <property type="evidence" value="ECO:0007669"/>
    <property type="project" value="TreeGrafter"/>
</dbReference>
<dbReference type="SUPFAM" id="SSF53633">
    <property type="entry name" value="Carbamate kinase-like"/>
    <property type="match status" value="1"/>
</dbReference>
<sequence length="421" mass="44393">MALVVQKYGGSSLETAERIKRVAERIVATRKAGNDVVVVCSAMGDTTDELLDLAKQVNPVPPQREMDMLLTAGERISNSLVAMAISALGAEARSFSGSQAGVITTSAHGKARIIDVTPSRVQEALDLGHIVLVAGFQGVSQDTKDITTLGRGGSDTTAVALAAALGADVCEIYTDVDGVYSADPRIVPDAKKLDRVTYEEMLEMAASGAKVLMLRCVEYARRYGVPIHVRSSYSTKPGTIVSGSMEDLTVEQAMITGVAHDRSEAKVTVVGVPDTAGVAARIFRTVADTEIDIDMVLQNVSSTVSGKTDITFTLSKSNGPTAVAALEKLREELGFTHVLYDDHVGKVSLVGAGMRSHPGVTATFCEALAKAGVNIEIINTSEIRISVLIRDTQLDEAVRAIHEAFELGGEEAAVVYAGSGL</sequence>
<evidence type="ECO:0000256" key="4">
    <source>
        <dbReference type="ARBA" id="ARBA00005139"/>
    </source>
</evidence>
<keyword evidence="8 18" id="KW-0028">Amino-acid biosynthesis</keyword>
<feature type="domain" description="ACT" evidence="19">
    <location>
        <begin position="267"/>
        <end position="343"/>
    </location>
</feature>
<dbReference type="RefSeq" id="WP_104480833.1">
    <property type="nucleotide sequence ID" value="NZ_CP154825.1"/>
</dbReference>
<comment type="pathway">
    <text evidence="2 18">Amino-acid biosynthesis; L-lysine biosynthesis via DAP pathway; (S)-tetrahydrodipicolinate from L-aspartate: step 1/4.</text>
</comment>
<dbReference type="NCBIfam" id="TIGR00656">
    <property type="entry name" value="asp_kin_monofn"/>
    <property type="match status" value="1"/>
</dbReference>
<dbReference type="EMBL" id="PTIX01000012">
    <property type="protein sequence ID" value="PPK65856.1"/>
    <property type="molecule type" value="Genomic_DNA"/>
</dbReference>
<feature type="binding site" evidence="16">
    <location>
        <begin position="210"/>
        <end position="211"/>
    </location>
    <ligand>
        <name>ATP</name>
        <dbReference type="ChEBI" id="CHEBI:30616"/>
    </ligand>
</feature>
<evidence type="ECO:0000256" key="9">
    <source>
        <dbReference type="ARBA" id="ARBA00022679"/>
    </source>
</evidence>
<dbReference type="Gene3D" id="3.30.70.260">
    <property type="match status" value="2"/>
</dbReference>
<keyword evidence="14" id="KW-0457">Lysine biosynthesis</keyword>
<evidence type="ECO:0000256" key="1">
    <source>
        <dbReference type="ARBA" id="ARBA00002843"/>
    </source>
</evidence>
<feature type="domain" description="ACT" evidence="19">
    <location>
        <begin position="349"/>
        <end position="419"/>
    </location>
</feature>
<evidence type="ECO:0000256" key="7">
    <source>
        <dbReference type="ARBA" id="ARBA00016273"/>
    </source>
</evidence>
<comment type="catalytic activity">
    <reaction evidence="15 17">
        <text>L-aspartate + ATP = 4-phospho-L-aspartate + ADP</text>
        <dbReference type="Rhea" id="RHEA:23776"/>
        <dbReference type="ChEBI" id="CHEBI:29991"/>
        <dbReference type="ChEBI" id="CHEBI:30616"/>
        <dbReference type="ChEBI" id="CHEBI:57535"/>
        <dbReference type="ChEBI" id="CHEBI:456216"/>
        <dbReference type="EC" id="2.7.2.4"/>
    </reaction>
</comment>
<dbReference type="SUPFAM" id="SSF55021">
    <property type="entry name" value="ACT-like"/>
    <property type="match status" value="2"/>
</dbReference>
<evidence type="ECO:0000256" key="11">
    <source>
        <dbReference type="ARBA" id="ARBA00022777"/>
    </source>
</evidence>
<dbReference type="PIRSF" id="PIRSF000726">
    <property type="entry name" value="Asp_kin"/>
    <property type="match status" value="1"/>
</dbReference>
<dbReference type="InterPro" id="IPR002912">
    <property type="entry name" value="ACT_dom"/>
</dbReference>
<dbReference type="NCBIfam" id="NF005155">
    <property type="entry name" value="PRK06635.1-4"/>
    <property type="match status" value="1"/>
</dbReference>
<comment type="pathway">
    <text evidence="3 18">Amino-acid biosynthesis; L-methionine biosynthesis via de novo pathway; L-homoserine from L-aspartate: step 1/3.</text>
</comment>
<keyword evidence="21" id="KW-1185">Reference proteome</keyword>
<name>A0A2S6GL33_9PSEU</name>
<gene>
    <name evidence="20" type="ORF">CLV40_112118</name>
</gene>
<dbReference type="InterPro" id="IPR041740">
    <property type="entry name" value="AKii-LysC-BS"/>
</dbReference>
<accession>A0A2S6GL33</accession>
<dbReference type="CDD" id="cd04261">
    <property type="entry name" value="AAK_AKii-LysC-BS"/>
    <property type="match status" value="1"/>
</dbReference>
<evidence type="ECO:0000256" key="2">
    <source>
        <dbReference type="ARBA" id="ARBA00004766"/>
    </source>
</evidence>
<dbReference type="InterPro" id="IPR054352">
    <property type="entry name" value="ACT_Aspartokinase"/>
</dbReference>
<dbReference type="GO" id="GO:0005524">
    <property type="term" value="F:ATP binding"/>
    <property type="evidence" value="ECO:0007669"/>
    <property type="project" value="UniProtKB-KW"/>
</dbReference>
<dbReference type="NCBIfam" id="TIGR00657">
    <property type="entry name" value="asp_kinases"/>
    <property type="match status" value="1"/>
</dbReference>
<dbReference type="GO" id="GO:0004072">
    <property type="term" value="F:aspartate kinase activity"/>
    <property type="evidence" value="ECO:0007669"/>
    <property type="project" value="UniProtKB-EC"/>
</dbReference>
<keyword evidence="13" id="KW-0220">Diaminopimelate biosynthesis</keyword>
<dbReference type="InterPro" id="IPR001341">
    <property type="entry name" value="Asp_kinase"/>
</dbReference>
<reference evidence="20 21" key="1">
    <citation type="submission" date="2018-02" db="EMBL/GenBank/DDBJ databases">
        <title>Genomic Encyclopedia of Archaeal and Bacterial Type Strains, Phase II (KMG-II): from individual species to whole genera.</title>
        <authorList>
            <person name="Goeker M."/>
        </authorList>
    </citation>
    <scope>NUCLEOTIDE SEQUENCE [LARGE SCALE GENOMIC DNA]</scope>
    <source>
        <strain evidence="20 21">YU 961-1</strain>
    </source>
</reference>
<dbReference type="InterPro" id="IPR036393">
    <property type="entry name" value="AceGlu_kinase-like_sf"/>
</dbReference>
<dbReference type="GO" id="GO:0009089">
    <property type="term" value="P:lysine biosynthetic process via diaminopimelate"/>
    <property type="evidence" value="ECO:0007669"/>
    <property type="project" value="UniProtKB-UniPathway"/>
</dbReference>
<dbReference type="NCBIfam" id="NF005154">
    <property type="entry name" value="PRK06635.1-2"/>
    <property type="match status" value="1"/>
</dbReference>
<dbReference type="UniPathway" id="UPA00050">
    <property type="reaction ID" value="UER00461"/>
</dbReference>
<dbReference type="InterPro" id="IPR018042">
    <property type="entry name" value="Aspartate_kinase_CS"/>
</dbReference>
<keyword evidence="10 16" id="KW-0547">Nucleotide-binding</keyword>
<dbReference type="AlphaFoldDB" id="A0A2S6GL33"/>
<evidence type="ECO:0000256" key="17">
    <source>
        <dbReference type="RuleBase" id="RU003448"/>
    </source>
</evidence>
<dbReference type="GO" id="GO:0009090">
    <property type="term" value="P:homoserine biosynthetic process"/>
    <property type="evidence" value="ECO:0007669"/>
    <property type="project" value="TreeGrafter"/>
</dbReference>
<dbReference type="NCBIfam" id="NF005153">
    <property type="entry name" value="PRK06635.1-1"/>
    <property type="match status" value="1"/>
</dbReference>
<dbReference type="PANTHER" id="PTHR21499:SF3">
    <property type="entry name" value="ASPARTOKINASE"/>
    <property type="match status" value="1"/>
</dbReference>
<evidence type="ECO:0000313" key="20">
    <source>
        <dbReference type="EMBL" id="PPK65856.1"/>
    </source>
</evidence>
<evidence type="ECO:0000256" key="5">
    <source>
        <dbReference type="ARBA" id="ARBA00010122"/>
    </source>
</evidence>
<dbReference type="EC" id="2.7.2.4" evidence="6 17"/>
<dbReference type="PROSITE" id="PS00324">
    <property type="entry name" value="ASPARTOKINASE"/>
    <property type="match status" value="1"/>
</dbReference>
<proteinExistence type="inferred from homology"/>
<dbReference type="InterPro" id="IPR045865">
    <property type="entry name" value="ACT-like_dom_sf"/>
</dbReference>
<comment type="function">
    <text evidence="1">Catalyzes the phosphorylation of the beta-carboxyl group of aspartic acid with ATP to yield 4-phospho-L-aspartate, which is involved in the branched biosynthetic pathway leading to the biosynthesis of amino acids lysine, threonine, isoleucine and methionine.</text>
</comment>
<dbReference type="PROSITE" id="PS51671">
    <property type="entry name" value="ACT"/>
    <property type="match status" value="2"/>
</dbReference>
<evidence type="ECO:0000256" key="6">
    <source>
        <dbReference type="ARBA" id="ARBA00013059"/>
    </source>
</evidence>
<dbReference type="InterPro" id="IPR005260">
    <property type="entry name" value="Asp_kin_monofn"/>
</dbReference>
<feature type="binding site" evidence="16">
    <location>
        <position position="185"/>
    </location>
    <ligand>
        <name>ATP</name>
        <dbReference type="ChEBI" id="CHEBI:30616"/>
    </ligand>
</feature>